<dbReference type="KEGG" id="dpx:DAPPUDRAFT_275263"/>
<evidence type="ECO:0000313" key="1">
    <source>
        <dbReference type="EMBL" id="EFX60818.1"/>
    </source>
</evidence>
<dbReference type="HOGENOM" id="CLU_2471356_0_0_1"/>
<reference evidence="1 2" key="1">
    <citation type="journal article" date="2011" name="Science">
        <title>The ecoresponsive genome of Daphnia pulex.</title>
        <authorList>
            <person name="Colbourne J.K."/>
            <person name="Pfrender M.E."/>
            <person name="Gilbert D."/>
            <person name="Thomas W.K."/>
            <person name="Tucker A."/>
            <person name="Oakley T.H."/>
            <person name="Tokishita S."/>
            <person name="Aerts A."/>
            <person name="Arnold G.J."/>
            <person name="Basu M.K."/>
            <person name="Bauer D.J."/>
            <person name="Caceres C.E."/>
            <person name="Carmel L."/>
            <person name="Casola C."/>
            <person name="Choi J.H."/>
            <person name="Detter J.C."/>
            <person name="Dong Q."/>
            <person name="Dusheyko S."/>
            <person name="Eads B.D."/>
            <person name="Frohlich T."/>
            <person name="Geiler-Samerotte K.A."/>
            <person name="Gerlach D."/>
            <person name="Hatcher P."/>
            <person name="Jogdeo S."/>
            <person name="Krijgsveld J."/>
            <person name="Kriventseva E.V."/>
            <person name="Kultz D."/>
            <person name="Laforsch C."/>
            <person name="Lindquist E."/>
            <person name="Lopez J."/>
            <person name="Manak J.R."/>
            <person name="Muller J."/>
            <person name="Pangilinan J."/>
            <person name="Patwardhan R.P."/>
            <person name="Pitluck S."/>
            <person name="Pritham E.J."/>
            <person name="Rechtsteiner A."/>
            <person name="Rho M."/>
            <person name="Rogozin I.B."/>
            <person name="Sakarya O."/>
            <person name="Salamov A."/>
            <person name="Schaack S."/>
            <person name="Shapiro H."/>
            <person name="Shiga Y."/>
            <person name="Skalitzky C."/>
            <person name="Smith Z."/>
            <person name="Souvorov A."/>
            <person name="Sung W."/>
            <person name="Tang Z."/>
            <person name="Tsuchiya D."/>
            <person name="Tu H."/>
            <person name="Vos H."/>
            <person name="Wang M."/>
            <person name="Wolf Y.I."/>
            <person name="Yamagata H."/>
            <person name="Yamada T."/>
            <person name="Ye Y."/>
            <person name="Shaw J.R."/>
            <person name="Andrews J."/>
            <person name="Crease T.J."/>
            <person name="Tang H."/>
            <person name="Lucas S.M."/>
            <person name="Robertson H.M."/>
            <person name="Bork P."/>
            <person name="Koonin E.V."/>
            <person name="Zdobnov E.M."/>
            <person name="Grigoriev I.V."/>
            <person name="Lynch M."/>
            <person name="Boore J.L."/>
        </authorList>
    </citation>
    <scope>NUCLEOTIDE SEQUENCE [LARGE SCALE GENOMIC DNA]</scope>
</reference>
<protein>
    <submittedName>
        <fullName evidence="1">Uncharacterized protein</fullName>
    </submittedName>
</protein>
<proteinExistence type="predicted"/>
<dbReference type="EMBL" id="GL735530">
    <property type="protein sequence ID" value="EFX60818.1"/>
    <property type="molecule type" value="Genomic_DNA"/>
</dbReference>
<dbReference type="AlphaFoldDB" id="E9I5B2"/>
<dbReference type="Proteomes" id="UP000000305">
    <property type="component" value="Unassembled WGS sequence"/>
</dbReference>
<sequence>MSQSVLRESLPKWPLTSFPGSGVTWTRQLIEGVTGISTGSVYMSDPSPVLPSQGNGSEYYTDDPLCGCTIVDKDHEATIKTNESKLLN</sequence>
<dbReference type="OrthoDB" id="5985073at2759"/>
<dbReference type="PANTHER" id="PTHR45964:SF9">
    <property type="entry name" value="SULFOTRANSFERASE"/>
    <property type="match status" value="1"/>
</dbReference>
<dbReference type="InterPro" id="IPR051589">
    <property type="entry name" value="Sialate-O-sulfotransferase"/>
</dbReference>
<accession>E9I5B2</accession>
<dbReference type="PANTHER" id="PTHR45964">
    <property type="entry name" value="WSCD FAMILY MEMBER CG9164"/>
    <property type="match status" value="1"/>
</dbReference>
<keyword evidence="2" id="KW-1185">Reference proteome</keyword>
<gene>
    <name evidence="1" type="ORF">DAPPUDRAFT_275263</name>
</gene>
<organism evidence="1 2">
    <name type="scientific">Daphnia pulex</name>
    <name type="common">Water flea</name>
    <dbReference type="NCBI Taxonomy" id="6669"/>
    <lineage>
        <taxon>Eukaryota</taxon>
        <taxon>Metazoa</taxon>
        <taxon>Ecdysozoa</taxon>
        <taxon>Arthropoda</taxon>
        <taxon>Crustacea</taxon>
        <taxon>Branchiopoda</taxon>
        <taxon>Diplostraca</taxon>
        <taxon>Cladocera</taxon>
        <taxon>Anomopoda</taxon>
        <taxon>Daphniidae</taxon>
        <taxon>Daphnia</taxon>
    </lineage>
</organism>
<dbReference type="PhylomeDB" id="E9I5B2"/>
<evidence type="ECO:0000313" key="2">
    <source>
        <dbReference type="Proteomes" id="UP000000305"/>
    </source>
</evidence>
<dbReference type="InParanoid" id="E9I5B2"/>
<name>E9I5B2_DAPPU</name>